<dbReference type="GO" id="GO:0005737">
    <property type="term" value="C:cytoplasm"/>
    <property type="evidence" value="ECO:0007669"/>
    <property type="project" value="TreeGrafter"/>
</dbReference>
<name>A0AA88L655_ARTSF</name>
<dbReference type="PANTHER" id="PTHR11223">
    <property type="entry name" value="EXPORTIN 1/5"/>
    <property type="match status" value="1"/>
</dbReference>
<dbReference type="InterPro" id="IPR045065">
    <property type="entry name" value="XPO1/5"/>
</dbReference>
<proteinExistence type="predicted"/>
<dbReference type="Proteomes" id="UP001187531">
    <property type="component" value="Unassembled WGS sequence"/>
</dbReference>
<evidence type="ECO:0000259" key="2">
    <source>
        <dbReference type="Pfam" id="PF08389"/>
    </source>
</evidence>
<dbReference type="GO" id="GO:0006611">
    <property type="term" value="P:protein export from nucleus"/>
    <property type="evidence" value="ECO:0007669"/>
    <property type="project" value="InterPro"/>
</dbReference>
<reference evidence="3" key="1">
    <citation type="submission" date="2023-07" db="EMBL/GenBank/DDBJ databases">
        <title>Chromosome-level genome assembly of Artemia franciscana.</title>
        <authorList>
            <person name="Jo E."/>
        </authorList>
    </citation>
    <scope>NUCLEOTIDE SEQUENCE</scope>
    <source>
        <tissue evidence="3">Whole body</tissue>
    </source>
</reference>
<evidence type="ECO:0000313" key="4">
    <source>
        <dbReference type="Proteomes" id="UP001187531"/>
    </source>
</evidence>
<dbReference type="EMBL" id="JAVRJZ010000017">
    <property type="protein sequence ID" value="KAK2709410.1"/>
    <property type="molecule type" value="Genomic_DNA"/>
</dbReference>
<sequence length="163" mass="18668">MELLNGKIENIAREPGYLKHGIGRLIEEMAKREWPQQWPTFLTEIFEGCDMPNRDFKGEVSLLVLLRLSEDIGLLEKVENPKRRRDLYQQFTTDLPLILEFLNVILGRYASPTLLASPQEEVQTVASTLILRISANPVHYANSAQEHSETVESYQNPTLSTDE</sequence>
<feature type="domain" description="Exportin-1/Importin-beta-like" evidence="2">
    <location>
        <begin position="17"/>
        <end position="119"/>
    </location>
</feature>
<dbReference type="GO" id="GO:0042565">
    <property type="term" value="C:RNA nuclear export complex"/>
    <property type="evidence" value="ECO:0007669"/>
    <property type="project" value="TreeGrafter"/>
</dbReference>
<dbReference type="GO" id="GO:0003723">
    <property type="term" value="F:RNA binding"/>
    <property type="evidence" value="ECO:0007669"/>
    <property type="project" value="TreeGrafter"/>
</dbReference>
<dbReference type="AlphaFoldDB" id="A0AA88L655"/>
<dbReference type="InterPro" id="IPR016024">
    <property type="entry name" value="ARM-type_fold"/>
</dbReference>
<dbReference type="GO" id="GO:0006405">
    <property type="term" value="P:RNA export from nucleus"/>
    <property type="evidence" value="ECO:0007669"/>
    <property type="project" value="TreeGrafter"/>
</dbReference>
<dbReference type="InterPro" id="IPR011989">
    <property type="entry name" value="ARM-like"/>
</dbReference>
<feature type="region of interest" description="Disordered" evidence="1">
    <location>
        <begin position="142"/>
        <end position="163"/>
    </location>
</feature>
<evidence type="ECO:0000256" key="1">
    <source>
        <dbReference type="SAM" id="MobiDB-lite"/>
    </source>
</evidence>
<dbReference type="PANTHER" id="PTHR11223:SF3">
    <property type="entry name" value="EXPORTIN-5"/>
    <property type="match status" value="1"/>
</dbReference>
<feature type="compositionally biased region" description="Polar residues" evidence="1">
    <location>
        <begin position="151"/>
        <end position="163"/>
    </location>
</feature>
<comment type="caution">
    <text evidence="3">The sequence shown here is derived from an EMBL/GenBank/DDBJ whole genome shotgun (WGS) entry which is preliminary data.</text>
</comment>
<dbReference type="Pfam" id="PF08389">
    <property type="entry name" value="Xpo1"/>
    <property type="match status" value="1"/>
</dbReference>
<dbReference type="GO" id="GO:0005049">
    <property type="term" value="F:nuclear export signal receptor activity"/>
    <property type="evidence" value="ECO:0007669"/>
    <property type="project" value="InterPro"/>
</dbReference>
<gene>
    <name evidence="3" type="ORF">QYM36_013168</name>
</gene>
<accession>A0AA88L655</accession>
<dbReference type="GO" id="GO:0005634">
    <property type="term" value="C:nucleus"/>
    <property type="evidence" value="ECO:0007669"/>
    <property type="project" value="TreeGrafter"/>
</dbReference>
<evidence type="ECO:0000313" key="3">
    <source>
        <dbReference type="EMBL" id="KAK2709410.1"/>
    </source>
</evidence>
<dbReference type="Gene3D" id="1.25.10.10">
    <property type="entry name" value="Leucine-rich Repeat Variant"/>
    <property type="match status" value="1"/>
</dbReference>
<keyword evidence="4" id="KW-1185">Reference proteome</keyword>
<organism evidence="3 4">
    <name type="scientific">Artemia franciscana</name>
    <name type="common">Brine shrimp</name>
    <name type="synonym">Artemia sanfranciscana</name>
    <dbReference type="NCBI Taxonomy" id="6661"/>
    <lineage>
        <taxon>Eukaryota</taxon>
        <taxon>Metazoa</taxon>
        <taxon>Ecdysozoa</taxon>
        <taxon>Arthropoda</taxon>
        <taxon>Crustacea</taxon>
        <taxon>Branchiopoda</taxon>
        <taxon>Anostraca</taxon>
        <taxon>Artemiidae</taxon>
        <taxon>Artemia</taxon>
    </lineage>
</organism>
<dbReference type="SUPFAM" id="SSF48371">
    <property type="entry name" value="ARM repeat"/>
    <property type="match status" value="1"/>
</dbReference>
<protein>
    <recommendedName>
        <fullName evidence="2">Exportin-1/Importin-beta-like domain-containing protein</fullName>
    </recommendedName>
</protein>
<dbReference type="InterPro" id="IPR013598">
    <property type="entry name" value="Exportin-1/Importin-b-like"/>
</dbReference>